<dbReference type="GO" id="GO:0005934">
    <property type="term" value="C:cellular bud tip"/>
    <property type="evidence" value="ECO:0007669"/>
    <property type="project" value="TreeGrafter"/>
</dbReference>
<feature type="region of interest" description="Disordered" evidence="3">
    <location>
        <begin position="261"/>
        <end position="288"/>
    </location>
</feature>
<feature type="compositionally biased region" description="Polar residues" evidence="3">
    <location>
        <begin position="152"/>
        <end position="168"/>
    </location>
</feature>
<dbReference type="PANTHER" id="PTHR21601:SF0">
    <property type="entry name" value="PROTEIN SPA2-RELATED"/>
    <property type="match status" value="1"/>
</dbReference>
<feature type="domain" description="GIT Spa2 homology (SHD)" evidence="4">
    <location>
        <begin position="94"/>
        <end position="124"/>
    </location>
</feature>
<keyword evidence="1" id="KW-0677">Repeat</keyword>
<dbReference type="GO" id="GO:0007124">
    <property type="term" value="P:pseudohyphal growth"/>
    <property type="evidence" value="ECO:0007669"/>
    <property type="project" value="TreeGrafter"/>
</dbReference>
<feature type="domain" description="GIT Spa2 homology (SHD)" evidence="4">
    <location>
        <begin position="44"/>
        <end position="74"/>
    </location>
</feature>
<dbReference type="InterPro" id="IPR022018">
    <property type="entry name" value="GIT1_C"/>
</dbReference>
<protein>
    <recommendedName>
        <fullName evidence="4">GIT Spa2 homology (SHD) domain-containing protein</fullName>
    </recommendedName>
</protein>
<sequence length="1623" mass="179747">MGTSSEVSLAHHRDIYHYYVSLKTFFEVTGENRDRSNSTRAQKARAKLLKLSSSQFYELSTDVSDELQRRIGEDANQPDYLLPRANFHMKRNQARQKLANLSQTRFNDLLDDILFEIKRRGFNKDLDSPPPPPPQPQLTKQEVVRDSDDSAKTSTNSPKAQVAPNVSVQPSLVIPKMASIDWSSEEEEEAEEAKAKAKELENEKANTDEKEEAKPALEPIVTESAVPDSQVLVHDITSMVKTPTTTQKNYWDVNDSPIIKVDNDIDNDKDGEQLKSPETPNLEDDNSSSVMEDRIKELTDLNSDLHSQIEDLNARLVSLTNEMEKKKDSTSNHTIDESFQKELLLLNSQIGELSIENENLKQKISESELSQKKNDSNHDLKITDVFISKYSSVDGLIPVQYILNASNLITQFTTRLSAVGTGRSAATSHHMGKELFQILSQLSNLVSQLLFSADLLQYKDQIILLKASLSHAITSIRYFSVYGPVLVPKITVQAAISEISFAICNLIDSAKIKSDSVVNNTMTSEDNRQMLEYSPQIATTPMTPTFPTDPSSTINMKKEFTNPHESAFFLNDVEEEESPVKPLKITQKAINSPIIKPSSNMIPTTSRKPSGTGLFSLMIDSSTAKNNSHKDDDDKYVSPIKPATSASNSTSNNGSEIPKLTLPPQIDVYSTIVPSENRIPNIKIENSEEGQEKSANTTDTAPTTGLTSSIADKLKRFDQNAENKLLMKENSTTSEQSKSKPNLSNKFISSMNDVSTDEDSNSDANNDNDEDDDDDFTYMALKQTMKREGSKIARKNDHESSAKKIELDMNSSPESVKITSPELVRKIASPEAVKKTGLPESADKAASPDVLKKIVFPEAIEKTTPPETVSKTALPEAVKKMASSSETVSKTALPEVINKTTSPETVSKTALPEAVKKMGSSPEAISNTALPEAIKKATSPEAIKKTAPSEVLKNNIFPKAISKTEPSEASMDTRSSEVKEKNASPQVLKKIIFPVPTGKMASPEVIKKTAPTEAIKKTNYLPDINKSYTETATLIEPTNMDTEDMDLNTSRTDVDSSSSMKQEEDDEEKEEAFNQVKSASQIITSEEEEGEEDDFNNVRNDYKAESVPQKHNAREDLNEVPNGFKVKGTTQAGIAREDLNEDFNEVPNGFKVKGATQTGIAHEDLNEDFNEVPNGFKMKGTTQTDIAREDLNKISNGYKAKSIPQVYISHEDLNEVSNGYEAKDIAQTHIAQTHIAGDDFNKVPSGYKAKGTTQRDIAQEDLNEVPYGHTAKGTTQKDIAQEDLNEVPYGHSAEGTTQTYVAQTHVSREELNEVPNGYKAKGIAQSHIAGDDFNKVPNGYEANNVAQAYIGEEKHGLINSIENTQAKKSNHVPNSSNKLVTGGKPKLNDGAPNSVSMKNVSGIVAHHEDHDSDDDDSSYQFIPMRHEGQQRKQVVMDESEEEEEEESEEEEDEDEEEDSDFDVDTFDIENPDNTLSELLLYLEHQTMDVISTIQSLLTSIKKPQATKGNLRGESNAINQVIGQMVDATSISMQQSRNANLKKHGDWVVQSLRDCSRRMTILCQLTSNGVLTRDNNDEDYADKNFKQRLAGIAFDVAKCTKELVKTVEEASLKDEISYLNSRLK</sequence>
<dbReference type="Pfam" id="PF12205">
    <property type="entry name" value="GIT1_C"/>
    <property type="match status" value="1"/>
</dbReference>
<dbReference type="GO" id="GO:0007121">
    <property type="term" value="P:bipolar cellular bud site selection"/>
    <property type="evidence" value="ECO:0007669"/>
    <property type="project" value="TreeGrafter"/>
</dbReference>
<dbReference type="GO" id="GO:0000131">
    <property type="term" value="C:incipient cellular bud site"/>
    <property type="evidence" value="ECO:0007669"/>
    <property type="project" value="TreeGrafter"/>
</dbReference>
<dbReference type="InterPro" id="IPR013724">
    <property type="entry name" value="GIT_SHD"/>
</dbReference>
<feature type="region of interest" description="Disordered" evidence="3">
    <location>
        <begin position="1428"/>
        <end position="1468"/>
    </location>
</feature>
<dbReference type="EMBL" id="OX365923">
    <property type="protein sequence ID" value="CAI4045911.1"/>
    <property type="molecule type" value="Genomic_DNA"/>
</dbReference>
<feature type="coiled-coil region" evidence="2">
    <location>
        <begin position="295"/>
        <end position="370"/>
    </location>
</feature>
<feature type="region of interest" description="Disordered" evidence="3">
    <location>
        <begin position="685"/>
        <end position="709"/>
    </location>
</feature>
<proteinExistence type="predicted"/>
<feature type="compositionally biased region" description="Acidic residues" evidence="3">
    <location>
        <begin position="1437"/>
        <end position="1468"/>
    </location>
</feature>
<feature type="region of interest" description="Disordered" evidence="3">
    <location>
        <begin position="122"/>
        <end position="168"/>
    </location>
</feature>
<organism evidence="5 6">
    <name type="scientific">Saccharomyces uvarum</name>
    <name type="common">Yeast</name>
    <name type="synonym">Saccharomyces bayanus var. uvarum</name>
    <dbReference type="NCBI Taxonomy" id="230603"/>
    <lineage>
        <taxon>Eukaryota</taxon>
        <taxon>Fungi</taxon>
        <taxon>Dikarya</taxon>
        <taxon>Ascomycota</taxon>
        <taxon>Saccharomycotina</taxon>
        <taxon>Saccharomycetes</taxon>
        <taxon>Saccharomycetales</taxon>
        <taxon>Saccharomycetaceae</taxon>
        <taxon>Saccharomyces</taxon>
    </lineage>
</organism>
<dbReference type="InterPro" id="IPR039892">
    <property type="entry name" value="Spa2/Sph1"/>
</dbReference>
<dbReference type="Pfam" id="PF08518">
    <property type="entry name" value="GIT_SHD"/>
    <property type="match status" value="2"/>
</dbReference>
<dbReference type="GO" id="GO:0036267">
    <property type="term" value="P:invasive filamentous growth"/>
    <property type="evidence" value="ECO:0007669"/>
    <property type="project" value="TreeGrafter"/>
</dbReference>
<feature type="compositionally biased region" description="Basic and acidic residues" evidence="3">
    <location>
        <begin position="192"/>
        <end position="213"/>
    </location>
</feature>
<dbReference type="GO" id="GO:0005078">
    <property type="term" value="F:MAP-kinase scaffold activity"/>
    <property type="evidence" value="ECO:0007669"/>
    <property type="project" value="TreeGrafter"/>
</dbReference>
<dbReference type="FunFam" id="1.20.120.330:FF:000017">
    <property type="entry name" value="Polarisome protein, putative"/>
    <property type="match status" value="1"/>
</dbReference>
<feature type="compositionally biased region" description="Polar residues" evidence="3">
    <location>
        <begin position="729"/>
        <end position="754"/>
    </location>
</feature>
<gene>
    <name evidence="5" type="primary">SUVC12G0390</name>
    <name evidence="5" type="ORF">SUVC_12G0390</name>
</gene>
<feature type="region of interest" description="Disordered" evidence="3">
    <location>
        <begin position="623"/>
        <end position="662"/>
    </location>
</feature>
<dbReference type="GO" id="GO:1902716">
    <property type="term" value="C:cell cortex of growing cell tip"/>
    <property type="evidence" value="ECO:0007669"/>
    <property type="project" value="TreeGrafter"/>
</dbReference>
<feature type="compositionally biased region" description="Basic and acidic residues" evidence="3">
    <location>
        <begin position="261"/>
        <end position="275"/>
    </location>
</feature>
<dbReference type="PANTHER" id="PTHR21601">
    <property type="entry name" value="SPA2 PROTEIN"/>
    <property type="match status" value="1"/>
</dbReference>
<dbReference type="GO" id="GO:0005935">
    <property type="term" value="C:cellular bud neck"/>
    <property type="evidence" value="ECO:0007669"/>
    <property type="project" value="TreeGrafter"/>
</dbReference>
<evidence type="ECO:0000256" key="2">
    <source>
        <dbReference type="SAM" id="Coils"/>
    </source>
</evidence>
<keyword evidence="2" id="KW-0175">Coiled coil</keyword>
<feature type="region of interest" description="Disordered" evidence="3">
    <location>
        <begin position="596"/>
        <end position="615"/>
    </location>
</feature>
<feature type="region of interest" description="Disordered" evidence="3">
    <location>
        <begin position="963"/>
        <end position="984"/>
    </location>
</feature>
<accession>A0AA35J212</accession>
<dbReference type="Proteomes" id="UP001162090">
    <property type="component" value="Chromosome 12"/>
</dbReference>
<feature type="domain" description="GIT Spa2 homology (SHD)" evidence="4">
    <location>
        <begin position="294"/>
        <end position="323"/>
    </location>
</feature>
<feature type="compositionally biased region" description="Low complexity" evidence="3">
    <location>
        <begin position="643"/>
        <end position="653"/>
    </location>
</feature>
<feature type="compositionally biased region" description="Polar residues" evidence="3">
    <location>
        <begin position="693"/>
        <end position="709"/>
    </location>
</feature>
<feature type="domain" description="GIT Spa2 homology (SHD)" evidence="4">
    <location>
        <begin position="332"/>
        <end position="357"/>
    </location>
</feature>
<reference evidence="5" key="1">
    <citation type="submission" date="2022-10" db="EMBL/GenBank/DDBJ databases">
        <authorList>
            <person name="Byrne P K."/>
        </authorList>
    </citation>
    <scope>NUCLEOTIDE SEQUENCE</scope>
    <source>
        <strain evidence="5">CBS7001</strain>
    </source>
</reference>
<dbReference type="SMART" id="SM00555">
    <property type="entry name" value="GIT"/>
    <property type="match status" value="4"/>
</dbReference>
<evidence type="ECO:0000259" key="4">
    <source>
        <dbReference type="SMART" id="SM00555"/>
    </source>
</evidence>
<dbReference type="GO" id="GO:0005826">
    <property type="term" value="C:actomyosin contractile ring"/>
    <property type="evidence" value="ECO:0007669"/>
    <property type="project" value="TreeGrafter"/>
</dbReference>
<evidence type="ECO:0000256" key="3">
    <source>
        <dbReference type="SAM" id="MobiDB-lite"/>
    </source>
</evidence>
<feature type="compositionally biased region" description="Polar residues" evidence="3">
    <location>
        <begin position="597"/>
        <end position="609"/>
    </location>
</feature>
<feature type="region of interest" description="Disordered" evidence="3">
    <location>
        <begin position="894"/>
        <end position="923"/>
    </location>
</feature>
<feature type="compositionally biased region" description="Acidic residues" evidence="3">
    <location>
        <begin position="755"/>
        <end position="775"/>
    </location>
</feature>
<evidence type="ECO:0000313" key="5">
    <source>
        <dbReference type="EMBL" id="CAI4045911.1"/>
    </source>
</evidence>
<feature type="region of interest" description="Disordered" evidence="3">
    <location>
        <begin position="1039"/>
        <end position="1078"/>
    </location>
</feature>
<feature type="compositionally biased region" description="Basic and acidic residues" evidence="3">
    <location>
        <begin position="142"/>
        <end position="151"/>
    </location>
</feature>
<dbReference type="GO" id="GO:0043332">
    <property type="term" value="C:mating projection tip"/>
    <property type="evidence" value="ECO:0007669"/>
    <property type="project" value="TreeGrafter"/>
</dbReference>
<feature type="region of interest" description="Disordered" evidence="3">
    <location>
        <begin position="1365"/>
        <end position="1397"/>
    </location>
</feature>
<evidence type="ECO:0000256" key="1">
    <source>
        <dbReference type="ARBA" id="ARBA00022737"/>
    </source>
</evidence>
<feature type="compositionally biased region" description="Polar residues" evidence="3">
    <location>
        <begin position="1365"/>
        <end position="1379"/>
    </location>
</feature>
<dbReference type="Gene3D" id="1.20.120.330">
    <property type="entry name" value="Nucleotidyltransferases domain 2"/>
    <property type="match status" value="1"/>
</dbReference>
<evidence type="ECO:0000313" key="6">
    <source>
        <dbReference type="Proteomes" id="UP001162090"/>
    </source>
</evidence>
<feature type="region of interest" description="Disordered" evidence="3">
    <location>
        <begin position="181"/>
        <end position="213"/>
    </location>
</feature>
<feature type="region of interest" description="Disordered" evidence="3">
    <location>
        <begin position="726"/>
        <end position="775"/>
    </location>
</feature>
<name>A0AA35J212_SACUV</name>
<feature type="compositionally biased region" description="Polar residues" evidence="3">
    <location>
        <begin position="898"/>
        <end position="908"/>
    </location>
</feature>